<name>A0A150GG46_GONPE</name>
<organism evidence="2 3">
    <name type="scientific">Gonium pectorale</name>
    <name type="common">Green alga</name>
    <dbReference type="NCBI Taxonomy" id="33097"/>
    <lineage>
        <taxon>Eukaryota</taxon>
        <taxon>Viridiplantae</taxon>
        <taxon>Chlorophyta</taxon>
        <taxon>core chlorophytes</taxon>
        <taxon>Chlorophyceae</taxon>
        <taxon>CS clade</taxon>
        <taxon>Chlamydomonadales</taxon>
        <taxon>Volvocaceae</taxon>
        <taxon>Gonium</taxon>
    </lineage>
</organism>
<feature type="compositionally biased region" description="Gly residues" evidence="1">
    <location>
        <begin position="31"/>
        <end position="43"/>
    </location>
</feature>
<dbReference type="Proteomes" id="UP000075714">
    <property type="component" value="Unassembled WGS sequence"/>
</dbReference>
<feature type="region of interest" description="Disordered" evidence="1">
    <location>
        <begin position="119"/>
        <end position="175"/>
    </location>
</feature>
<keyword evidence="3" id="KW-1185">Reference proteome</keyword>
<evidence type="ECO:0000256" key="1">
    <source>
        <dbReference type="SAM" id="MobiDB-lite"/>
    </source>
</evidence>
<evidence type="ECO:0000313" key="3">
    <source>
        <dbReference type="Proteomes" id="UP000075714"/>
    </source>
</evidence>
<sequence length="216" mass="21579">MTSEMPSPPADTGDLGLERLLPLEDQNDANGGCGGDGDGGDGGAAAAFRQHGADAAATFWMEWSADAEGDPPLPHATAAAVATDLSPPSGAGSGVGAGAAASSVLSVLDLKLGRLRPDRLAPVGGRASVSGGGREGTTPLSRMAPRTGLAGPTAASLPLPSTPAKGTAAAQGQRGTLAAWARGSGGHRLAPGRHLPFRTTKWEDGISEVWREIFDD</sequence>
<dbReference type="EMBL" id="LSYV01000026">
    <property type="protein sequence ID" value="KXZ48817.1"/>
    <property type="molecule type" value="Genomic_DNA"/>
</dbReference>
<proteinExistence type="predicted"/>
<feature type="region of interest" description="Disordered" evidence="1">
    <location>
        <begin position="1"/>
        <end position="48"/>
    </location>
</feature>
<comment type="caution">
    <text evidence="2">The sequence shown here is derived from an EMBL/GenBank/DDBJ whole genome shotgun (WGS) entry which is preliminary data.</text>
</comment>
<dbReference type="AlphaFoldDB" id="A0A150GG46"/>
<accession>A0A150GG46</accession>
<protein>
    <submittedName>
        <fullName evidence="2">Uncharacterized protein</fullName>
    </submittedName>
</protein>
<reference evidence="3" key="1">
    <citation type="journal article" date="2016" name="Nat. Commun.">
        <title>The Gonium pectorale genome demonstrates co-option of cell cycle regulation during the evolution of multicellularity.</title>
        <authorList>
            <person name="Hanschen E.R."/>
            <person name="Marriage T.N."/>
            <person name="Ferris P.J."/>
            <person name="Hamaji T."/>
            <person name="Toyoda A."/>
            <person name="Fujiyama A."/>
            <person name="Neme R."/>
            <person name="Noguchi H."/>
            <person name="Minakuchi Y."/>
            <person name="Suzuki M."/>
            <person name="Kawai-Toyooka H."/>
            <person name="Smith D.R."/>
            <person name="Sparks H."/>
            <person name="Anderson J."/>
            <person name="Bakaric R."/>
            <person name="Luria V."/>
            <person name="Karger A."/>
            <person name="Kirschner M.W."/>
            <person name="Durand P.M."/>
            <person name="Michod R.E."/>
            <person name="Nozaki H."/>
            <person name="Olson B.J."/>
        </authorList>
    </citation>
    <scope>NUCLEOTIDE SEQUENCE [LARGE SCALE GENOMIC DNA]</scope>
    <source>
        <strain evidence="3">NIES-2863</strain>
    </source>
</reference>
<gene>
    <name evidence="2" type="ORF">GPECTOR_25g402</name>
</gene>
<evidence type="ECO:0000313" key="2">
    <source>
        <dbReference type="EMBL" id="KXZ48817.1"/>
    </source>
</evidence>